<gene>
    <name evidence="2" type="ORF">MNOR_LOCUS33811</name>
</gene>
<dbReference type="EMBL" id="CAXKWB010049893">
    <property type="protein sequence ID" value="CAL4169325.1"/>
    <property type="molecule type" value="Genomic_DNA"/>
</dbReference>
<evidence type="ECO:0000313" key="2">
    <source>
        <dbReference type="EMBL" id="CAL4169325.1"/>
    </source>
</evidence>
<accession>A0AAV2S995</accession>
<dbReference type="AlphaFoldDB" id="A0AAV2S995"/>
<name>A0AAV2S995_MEGNR</name>
<comment type="caution">
    <text evidence="2">The sequence shown here is derived from an EMBL/GenBank/DDBJ whole genome shotgun (WGS) entry which is preliminary data.</text>
</comment>
<organism evidence="2 3">
    <name type="scientific">Meganyctiphanes norvegica</name>
    <name type="common">Northern krill</name>
    <name type="synonym">Thysanopoda norvegica</name>
    <dbReference type="NCBI Taxonomy" id="48144"/>
    <lineage>
        <taxon>Eukaryota</taxon>
        <taxon>Metazoa</taxon>
        <taxon>Ecdysozoa</taxon>
        <taxon>Arthropoda</taxon>
        <taxon>Crustacea</taxon>
        <taxon>Multicrustacea</taxon>
        <taxon>Malacostraca</taxon>
        <taxon>Eumalacostraca</taxon>
        <taxon>Eucarida</taxon>
        <taxon>Euphausiacea</taxon>
        <taxon>Euphausiidae</taxon>
        <taxon>Meganyctiphanes</taxon>
    </lineage>
</organism>
<protein>
    <submittedName>
        <fullName evidence="2">Uncharacterized protein</fullName>
    </submittedName>
</protein>
<feature type="compositionally biased region" description="Polar residues" evidence="1">
    <location>
        <begin position="55"/>
        <end position="71"/>
    </location>
</feature>
<feature type="non-terminal residue" evidence="2">
    <location>
        <position position="1"/>
    </location>
</feature>
<evidence type="ECO:0000256" key="1">
    <source>
        <dbReference type="SAM" id="MobiDB-lite"/>
    </source>
</evidence>
<feature type="region of interest" description="Disordered" evidence="1">
    <location>
        <begin position="1"/>
        <end position="78"/>
    </location>
</feature>
<feature type="compositionally biased region" description="Basic and acidic residues" evidence="1">
    <location>
        <begin position="13"/>
        <end position="29"/>
    </location>
</feature>
<reference evidence="2 3" key="1">
    <citation type="submission" date="2024-05" db="EMBL/GenBank/DDBJ databases">
        <authorList>
            <person name="Wallberg A."/>
        </authorList>
    </citation>
    <scope>NUCLEOTIDE SEQUENCE [LARGE SCALE GENOMIC DNA]</scope>
</reference>
<dbReference type="Proteomes" id="UP001497623">
    <property type="component" value="Unassembled WGS sequence"/>
</dbReference>
<sequence>KKKKRMAHLHPIKKVEDSEVRRRNRDKLDLGVGSHLEVQQQQQQQESAIGGKENLTGSKETIEATAQNKEMTSIEKTRDKKVIEEAREFMQKQRPKKSVKKCISRFGDYRLMLTDIQKKQWWDQPEVFDVMEQLRRKEITMKETEEILGVPYTTLYGRFRMMKNNYKKEE</sequence>
<evidence type="ECO:0000313" key="3">
    <source>
        <dbReference type="Proteomes" id="UP001497623"/>
    </source>
</evidence>
<feature type="compositionally biased region" description="Basic residues" evidence="1">
    <location>
        <begin position="1"/>
        <end position="12"/>
    </location>
</feature>
<keyword evidence="3" id="KW-1185">Reference proteome</keyword>
<proteinExistence type="predicted"/>
<feature type="non-terminal residue" evidence="2">
    <location>
        <position position="170"/>
    </location>
</feature>